<reference evidence="5 6" key="1">
    <citation type="journal article" date="2013" name="Proc. Natl. Acad. Sci. U.S.A.">
        <title>Fine-scale variation in meiotic recombination in Mimulus inferred from population shotgun sequencing.</title>
        <authorList>
            <person name="Hellsten U."/>
            <person name="Wright K.M."/>
            <person name="Jenkins J."/>
            <person name="Shu S."/>
            <person name="Yuan Y."/>
            <person name="Wessler S.R."/>
            <person name="Schmutz J."/>
            <person name="Willis J.H."/>
            <person name="Rokhsar D.S."/>
        </authorList>
    </citation>
    <scope>NUCLEOTIDE SEQUENCE [LARGE SCALE GENOMIC DNA]</scope>
    <source>
        <strain evidence="6">cv. DUN x IM62</strain>
    </source>
</reference>
<evidence type="ECO:0000259" key="4">
    <source>
        <dbReference type="Pfam" id="PF12937"/>
    </source>
</evidence>
<feature type="domain" description="F-box" evidence="4">
    <location>
        <begin position="49"/>
        <end position="92"/>
    </location>
</feature>
<comment type="similarity">
    <text evidence="1">Belongs to the TUB family.</text>
</comment>
<dbReference type="AlphaFoldDB" id="A0A022RZP6"/>
<organism evidence="5 6">
    <name type="scientific">Erythranthe guttata</name>
    <name type="common">Yellow monkey flower</name>
    <name type="synonym">Mimulus guttatus</name>
    <dbReference type="NCBI Taxonomy" id="4155"/>
    <lineage>
        <taxon>Eukaryota</taxon>
        <taxon>Viridiplantae</taxon>
        <taxon>Streptophyta</taxon>
        <taxon>Embryophyta</taxon>
        <taxon>Tracheophyta</taxon>
        <taxon>Spermatophyta</taxon>
        <taxon>Magnoliopsida</taxon>
        <taxon>eudicotyledons</taxon>
        <taxon>Gunneridae</taxon>
        <taxon>Pentapetalae</taxon>
        <taxon>asterids</taxon>
        <taxon>lamiids</taxon>
        <taxon>Lamiales</taxon>
        <taxon>Phrymaceae</taxon>
        <taxon>Erythranthe</taxon>
    </lineage>
</organism>
<protein>
    <recommendedName>
        <fullName evidence="7">F-box domain-containing protein</fullName>
    </recommendedName>
</protein>
<dbReference type="PANTHER" id="PTHR16517:SF104">
    <property type="entry name" value="TUBBY-LIKE F-BOX PROTEIN 6"/>
    <property type="match status" value="1"/>
</dbReference>
<dbReference type="Pfam" id="PF12937">
    <property type="entry name" value="F-box-like"/>
    <property type="match status" value="1"/>
</dbReference>
<evidence type="ECO:0000259" key="3">
    <source>
        <dbReference type="Pfam" id="PF01167"/>
    </source>
</evidence>
<dbReference type="SUPFAM" id="SSF54518">
    <property type="entry name" value="Tubby C-terminal domain-like"/>
    <property type="match status" value="1"/>
</dbReference>
<dbReference type="SUPFAM" id="SSF81383">
    <property type="entry name" value="F-box domain"/>
    <property type="match status" value="1"/>
</dbReference>
<dbReference type="STRING" id="4155.A0A022RZP6"/>
<sequence length="140" mass="15874">MFRDSKGRNGKDKKPKQQTENQFGLSNINFHSAPDESSSSYPLCHESMWANLPPELLLDIIGRLEANETTWPARKAVVACASVCKSWREITKEIVKTPEECGLLTFPMSLKQPGPRDSPIQCFIRRERATSTYRLYLGLS</sequence>
<name>A0A022RZP6_ERYGU</name>
<evidence type="ECO:0008006" key="7">
    <source>
        <dbReference type="Google" id="ProtNLM"/>
    </source>
</evidence>
<dbReference type="Gene3D" id="1.20.1280.50">
    <property type="match status" value="1"/>
</dbReference>
<dbReference type="Proteomes" id="UP000030748">
    <property type="component" value="Unassembled WGS sequence"/>
</dbReference>
<dbReference type="Pfam" id="PF01167">
    <property type="entry name" value="Tub"/>
    <property type="match status" value="1"/>
</dbReference>
<proteinExistence type="inferred from homology"/>
<gene>
    <name evidence="5" type="ORF">MIMGU_mgv1a0078291mg</name>
</gene>
<dbReference type="PANTHER" id="PTHR16517">
    <property type="entry name" value="TUBBY-RELATED"/>
    <property type="match status" value="1"/>
</dbReference>
<feature type="compositionally biased region" description="Polar residues" evidence="2">
    <location>
        <begin position="18"/>
        <end position="41"/>
    </location>
</feature>
<dbReference type="EMBL" id="KI630200">
    <property type="protein sequence ID" value="EYU45178.1"/>
    <property type="molecule type" value="Genomic_DNA"/>
</dbReference>
<evidence type="ECO:0000256" key="1">
    <source>
        <dbReference type="ARBA" id="ARBA00007129"/>
    </source>
</evidence>
<feature type="region of interest" description="Disordered" evidence="2">
    <location>
        <begin position="1"/>
        <end position="41"/>
    </location>
</feature>
<accession>A0A022RZP6</accession>
<evidence type="ECO:0000313" key="5">
    <source>
        <dbReference type="EMBL" id="EYU45178.1"/>
    </source>
</evidence>
<evidence type="ECO:0000256" key="2">
    <source>
        <dbReference type="SAM" id="MobiDB-lite"/>
    </source>
</evidence>
<feature type="compositionally biased region" description="Basic and acidic residues" evidence="2">
    <location>
        <begin position="1"/>
        <end position="17"/>
    </location>
</feature>
<feature type="domain" description="Tubby C-terminal" evidence="3">
    <location>
        <begin position="110"/>
        <end position="139"/>
    </location>
</feature>
<dbReference type="InterPro" id="IPR025659">
    <property type="entry name" value="Tubby-like_C"/>
</dbReference>
<feature type="non-terminal residue" evidence="5">
    <location>
        <position position="140"/>
    </location>
</feature>
<dbReference type="InterPro" id="IPR001810">
    <property type="entry name" value="F-box_dom"/>
</dbReference>
<keyword evidence="6" id="KW-1185">Reference proteome</keyword>
<dbReference type="CDD" id="cd22153">
    <property type="entry name" value="F-box_AtTLP-like"/>
    <property type="match status" value="1"/>
</dbReference>
<dbReference type="InterPro" id="IPR000007">
    <property type="entry name" value="Tubby_C"/>
</dbReference>
<dbReference type="eggNOG" id="KOG2502">
    <property type="taxonomic scope" value="Eukaryota"/>
</dbReference>
<dbReference type="InterPro" id="IPR036047">
    <property type="entry name" value="F-box-like_dom_sf"/>
</dbReference>
<evidence type="ECO:0000313" key="6">
    <source>
        <dbReference type="Proteomes" id="UP000030748"/>
    </source>
</evidence>